<dbReference type="KEGG" id="aac:Aaci_2809"/>
<dbReference type="RefSeq" id="WP_012812016.1">
    <property type="nucleotide sequence ID" value="NC_013205.1"/>
</dbReference>
<dbReference type="AlphaFoldDB" id="C8WUJ7"/>
<protein>
    <submittedName>
        <fullName evidence="1">Uncharacterized protein</fullName>
    </submittedName>
</protein>
<evidence type="ECO:0000313" key="2">
    <source>
        <dbReference type="Proteomes" id="UP000001917"/>
    </source>
</evidence>
<organism evidence="1 2">
    <name type="scientific">Alicyclobacillus acidocaldarius subsp. acidocaldarius (strain ATCC 27009 / DSM 446 / BCRC 14685 / JCM 5260 / KCTC 1825 / NBRC 15652 / NCIMB 11725 / NRRL B-14509 / 104-IA)</name>
    <name type="common">Bacillus acidocaldarius</name>
    <dbReference type="NCBI Taxonomy" id="521098"/>
    <lineage>
        <taxon>Bacteria</taxon>
        <taxon>Bacillati</taxon>
        <taxon>Bacillota</taxon>
        <taxon>Bacilli</taxon>
        <taxon>Bacillales</taxon>
        <taxon>Alicyclobacillaceae</taxon>
        <taxon>Alicyclobacillus</taxon>
    </lineage>
</organism>
<reference evidence="2" key="1">
    <citation type="submission" date="2009-09" db="EMBL/GenBank/DDBJ databases">
        <title>The complete chromosome of Alicyclobacillus acidocaldarius subsp. acidocaldarius DSM 446.</title>
        <authorList>
            <consortium name="US DOE Joint Genome Institute (JGI-PGF)"/>
            <person name="Lucas S."/>
            <person name="Copeland A."/>
            <person name="Lapidus A."/>
            <person name="Glavina del Rio T."/>
            <person name="Dalin E."/>
            <person name="Tice H."/>
            <person name="Bruce D."/>
            <person name="Goodwin L."/>
            <person name="Pitluck S."/>
            <person name="Kyrpides N."/>
            <person name="Mavromatis K."/>
            <person name="Ivanova N."/>
            <person name="Ovchinnikova G."/>
            <person name="Chertkov O."/>
            <person name="Sims D."/>
            <person name="Brettin T."/>
            <person name="Detter J.C."/>
            <person name="Han C."/>
            <person name="Larimer F."/>
            <person name="Land M."/>
            <person name="Hauser L."/>
            <person name="Markowitz V."/>
            <person name="Cheng J.-F."/>
            <person name="Hugenholtz P."/>
            <person name="Woyke T."/>
            <person name="Wu D."/>
            <person name="Pukall R."/>
            <person name="Klenk H.-P."/>
            <person name="Eisen J.A."/>
        </authorList>
    </citation>
    <scope>NUCLEOTIDE SEQUENCE [LARGE SCALE GENOMIC DNA]</scope>
    <source>
        <strain evidence="2">ATCC 27009 / DSM 446 / BCRC 14685 / JCM 5260 / KCTC 1825 / NBRC 15652 / NCIMB 11725 / NRRL B-14509 / 104-IA</strain>
    </source>
</reference>
<sequence>MMIYDVWAERDGGVEISADGFRPIQDPGKYMEMVTPVARLYGID</sequence>
<gene>
    <name evidence="1" type="ordered locus">Aaci_2809</name>
</gene>
<keyword evidence="2" id="KW-1185">Reference proteome</keyword>
<name>C8WUJ7_ALIAD</name>
<proteinExistence type="predicted"/>
<dbReference type="Proteomes" id="UP000001917">
    <property type="component" value="Chromosome"/>
</dbReference>
<evidence type="ECO:0000313" key="1">
    <source>
        <dbReference type="EMBL" id="ACV59813.1"/>
    </source>
</evidence>
<dbReference type="STRING" id="521098.Aaci_2809"/>
<dbReference type="EMBL" id="CP001727">
    <property type="protein sequence ID" value="ACV59813.1"/>
    <property type="molecule type" value="Genomic_DNA"/>
</dbReference>
<accession>C8WUJ7</accession>
<dbReference type="HOGENOM" id="CLU_3211510_0_0_9"/>
<reference evidence="1 2" key="2">
    <citation type="journal article" date="2010" name="Stand. Genomic Sci.">
        <title>Complete genome sequence of Alicyclobacillus acidocaldarius type strain (104-IA).</title>
        <authorList>
            <person name="Mavromatis K."/>
            <person name="Sikorski J."/>
            <person name="Lapidus A."/>
            <person name="Glavina Del Rio T."/>
            <person name="Copeland A."/>
            <person name="Tice H."/>
            <person name="Cheng J.F."/>
            <person name="Lucas S."/>
            <person name="Chen F."/>
            <person name="Nolan M."/>
            <person name="Bruce D."/>
            <person name="Goodwin L."/>
            <person name="Pitluck S."/>
            <person name="Ivanova N."/>
            <person name="Ovchinnikova G."/>
            <person name="Pati A."/>
            <person name="Chen A."/>
            <person name="Palaniappan K."/>
            <person name="Land M."/>
            <person name="Hauser L."/>
            <person name="Chang Y.J."/>
            <person name="Jeffries C.D."/>
            <person name="Chain P."/>
            <person name="Meincke L."/>
            <person name="Sims D."/>
            <person name="Chertkov O."/>
            <person name="Han C."/>
            <person name="Brettin T."/>
            <person name="Detter J.C."/>
            <person name="Wahrenburg C."/>
            <person name="Rohde M."/>
            <person name="Pukall R."/>
            <person name="Goker M."/>
            <person name="Bristow J."/>
            <person name="Eisen J.A."/>
            <person name="Markowitz V."/>
            <person name="Hugenholtz P."/>
            <person name="Klenk H.P."/>
            <person name="Kyrpides N.C."/>
        </authorList>
    </citation>
    <scope>NUCLEOTIDE SEQUENCE [LARGE SCALE GENOMIC DNA]</scope>
    <source>
        <strain evidence="2">ATCC 27009 / DSM 446 / BCRC 14685 / JCM 5260 / KCTC 1825 / NBRC 15652 / NCIMB 11725 / NRRL B-14509 / 104-IA</strain>
    </source>
</reference>